<dbReference type="CDD" id="cd02440">
    <property type="entry name" value="AdoMet_MTases"/>
    <property type="match status" value="1"/>
</dbReference>
<evidence type="ECO:0000313" key="5">
    <source>
        <dbReference type="EMBL" id="MFD1369794.1"/>
    </source>
</evidence>
<dbReference type="SUPFAM" id="SSF53335">
    <property type="entry name" value="S-adenosyl-L-methionine-dependent methyltransferases"/>
    <property type="match status" value="1"/>
</dbReference>
<feature type="domain" description="Methyltransferase" evidence="4">
    <location>
        <begin position="82"/>
        <end position="178"/>
    </location>
</feature>
<comment type="caution">
    <text evidence="5">The sequence shown here is derived from an EMBL/GenBank/DDBJ whole genome shotgun (WGS) entry which is preliminary data.</text>
</comment>
<name>A0ABW4AGJ8_9ACTN</name>
<evidence type="ECO:0000313" key="6">
    <source>
        <dbReference type="Proteomes" id="UP001597183"/>
    </source>
</evidence>
<sequence>MAHDSFLAPHSPAPHAGPGHDSRSERHDHSGHGHGHGDGHGHGHGDGLQEILDLDAEVTAAHLAELTARVAELAGEHPVNDILDIGAGTGTGTFALLQRFPAATVTAIDTADEMLSHLRDSAAARHLADRVRPLRADLDEAWPTTGPADLVWASSSMHHMADPDRVLRDVHAALRPGGLLAMIEMDRMPRFLPDDLGFGTPGTEARCHTLLDEARAAHLPHIGADWPSRLTAAGFRIVESREMTVDVPSPLPEPAIRYAYATLSRIRQSVADRLSPEDVSTLDTLLTRNGPQALHTRKDLRVTSTRAVWLATHS</sequence>
<feature type="compositionally biased region" description="Basic and acidic residues" evidence="3">
    <location>
        <begin position="18"/>
        <end position="47"/>
    </location>
</feature>
<gene>
    <name evidence="5" type="ORF">ACFQ5G_31025</name>
</gene>
<organism evidence="5 6">
    <name type="scientific">Actinoplanes sichuanensis</name>
    <dbReference type="NCBI Taxonomy" id="512349"/>
    <lineage>
        <taxon>Bacteria</taxon>
        <taxon>Bacillati</taxon>
        <taxon>Actinomycetota</taxon>
        <taxon>Actinomycetes</taxon>
        <taxon>Micromonosporales</taxon>
        <taxon>Micromonosporaceae</taxon>
        <taxon>Actinoplanes</taxon>
    </lineage>
</organism>
<dbReference type="InterPro" id="IPR041698">
    <property type="entry name" value="Methyltransf_25"/>
</dbReference>
<dbReference type="InterPro" id="IPR029063">
    <property type="entry name" value="SAM-dependent_MTases_sf"/>
</dbReference>
<dbReference type="PANTHER" id="PTHR43861">
    <property type="entry name" value="TRANS-ACONITATE 2-METHYLTRANSFERASE-RELATED"/>
    <property type="match status" value="1"/>
</dbReference>
<reference evidence="6" key="1">
    <citation type="journal article" date="2019" name="Int. J. Syst. Evol. Microbiol.">
        <title>The Global Catalogue of Microorganisms (GCM) 10K type strain sequencing project: providing services to taxonomists for standard genome sequencing and annotation.</title>
        <authorList>
            <consortium name="The Broad Institute Genomics Platform"/>
            <consortium name="The Broad Institute Genome Sequencing Center for Infectious Disease"/>
            <person name="Wu L."/>
            <person name="Ma J."/>
        </authorList>
    </citation>
    <scope>NUCLEOTIDE SEQUENCE [LARGE SCALE GENOMIC DNA]</scope>
    <source>
        <strain evidence="6">CCM 7526</strain>
    </source>
</reference>
<protein>
    <submittedName>
        <fullName evidence="5">Class I SAM-dependent methyltransferase</fullName>
    </submittedName>
</protein>
<feature type="region of interest" description="Disordered" evidence="3">
    <location>
        <begin position="1"/>
        <end position="48"/>
    </location>
</feature>
<dbReference type="Proteomes" id="UP001597183">
    <property type="component" value="Unassembled WGS sequence"/>
</dbReference>
<evidence type="ECO:0000256" key="2">
    <source>
        <dbReference type="ARBA" id="ARBA00022679"/>
    </source>
</evidence>
<accession>A0ABW4AGJ8</accession>
<evidence type="ECO:0000256" key="3">
    <source>
        <dbReference type="SAM" id="MobiDB-lite"/>
    </source>
</evidence>
<keyword evidence="2" id="KW-0808">Transferase</keyword>
<dbReference type="RefSeq" id="WP_317792055.1">
    <property type="nucleotide sequence ID" value="NZ_AP028461.1"/>
</dbReference>
<dbReference type="GO" id="GO:0008168">
    <property type="term" value="F:methyltransferase activity"/>
    <property type="evidence" value="ECO:0007669"/>
    <property type="project" value="UniProtKB-KW"/>
</dbReference>
<keyword evidence="1 5" id="KW-0489">Methyltransferase</keyword>
<dbReference type="EMBL" id="JBHTMK010000040">
    <property type="protein sequence ID" value="MFD1369794.1"/>
    <property type="molecule type" value="Genomic_DNA"/>
</dbReference>
<evidence type="ECO:0000259" key="4">
    <source>
        <dbReference type="Pfam" id="PF13649"/>
    </source>
</evidence>
<dbReference type="PANTHER" id="PTHR43861:SF1">
    <property type="entry name" value="TRANS-ACONITATE 2-METHYLTRANSFERASE"/>
    <property type="match status" value="1"/>
</dbReference>
<dbReference type="GO" id="GO:0032259">
    <property type="term" value="P:methylation"/>
    <property type="evidence" value="ECO:0007669"/>
    <property type="project" value="UniProtKB-KW"/>
</dbReference>
<evidence type="ECO:0000256" key="1">
    <source>
        <dbReference type="ARBA" id="ARBA00022603"/>
    </source>
</evidence>
<dbReference type="Pfam" id="PF13649">
    <property type="entry name" value="Methyltransf_25"/>
    <property type="match status" value="1"/>
</dbReference>
<keyword evidence="6" id="KW-1185">Reference proteome</keyword>
<proteinExistence type="predicted"/>
<dbReference type="Gene3D" id="3.40.50.150">
    <property type="entry name" value="Vaccinia Virus protein VP39"/>
    <property type="match status" value="1"/>
</dbReference>
<feature type="compositionally biased region" description="Low complexity" evidence="3">
    <location>
        <begin position="8"/>
        <end position="17"/>
    </location>
</feature>